<sequence>MSVPTKEVLVVGFGAVGSIYSHILKRSGLARVTVVARSNYDAVREHGMDIQSKKYGNIPAWRPDRLVKSVTEAADRQYSYVVLTTKALPEIAKTPSVLDALLSSPYTDKHVQPTYVLMQNGLGIERDLYVAIKDLAQGDPKIISTVVWIGSNLAGKNQVMHNHFDRVTLGMYRHGNCLTTSNREEESAILRDFGGMLESGGTELTIVPEIQRHKFAKTFWNIAFSSFSTLTNSTLPAIFRPPPPEGTDGHVRDYKPYVAPITERLVREETLPVLQLILEEMVALGRAMGWPDEEDGLPSHLASTTISNTAALHRSPESAHIPSMLLDYRNASPIEVEVIFGEVVRMARERSVPVPRIETLYALLTVIQNQILGGFKSPMSS</sequence>
<dbReference type="Proteomes" id="UP001194468">
    <property type="component" value="Unassembled WGS sequence"/>
</dbReference>
<dbReference type="AlphaFoldDB" id="A0AAD4GLL0"/>
<dbReference type="EMBL" id="WHUW01000001">
    <property type="protein sequence ID" value="KAF8452530.1"/>
    <property type="molecule type" value="Genomic_DNA"/>
</dbReference>
<dbReference type="PANTHER" id="PTHR21708:SF43">
    <property type="entry name" value="KETOPANTOATE REDUCTASE C-TERMINAL DOMAIN-CONTAINING PROTEIN"/>
    <property type="match status" value="1"/>
</dbReference>
<dbReference type="InterPro" id="IPR051402">
    <property type="entry name" value="KPR-Related"/>
</dbReference>
<evidence type="ECO:0000313" key="3">
    <source>
        <dbReference type="EMBL" id="KAF8452530.1"/>
    </source>
</evidence>
<organism evidence="3 4">
    <name type="scientific">Boletus edulis BED1</name>
    <dbReference type="NCBI Taxonomy" id="1328754"/>
    <lineage>
        <taxon>Eukaryota</taxon>
        <taxon>Fungi</taxon>
        <taxon>Dikarya</taxon>
        <taxon>Basidiomycota</taxon>
        <taxon>Agaricomycotina</taxon>
        <taxon>Agaricomycetes</taxon>
        <taxon>Agaricomycetidae</taxon>
        <taxon>Boletales</taxon>
        <taxon>Boletineae</taxon>
        <taxon>Boletaceae</taxon>
        <taxon>Boletoideae</taxon>
        <taxon>Boletus</taxon>
    </lineage>
</organism>
<gene>
    <name evidence="3" type="ORF">L210DRAFT_3608493</name>
</gene>
<dbReference type="InterPro" id="IPR008927">
    <property type="entry name" value="6-PGluconate_DH-like_C_sf"/>
</dbReference>
<dbReference type="PANTHER" id="PTHR21708">
    <property type="entry name" value="PROBABLE 2-DEHYDROPANTOATE 2-REDUCTASE"/>
    <property type="match status" value="1"/>
</dbReference>
<evidence type="ECO:0000259" key="1">
    <source>
        <dbReference type="Pfam" id="PF02558"/>
    </source>
</evidence>
<dbReference type="SUPFAM" id="SSF48179">
    <property type="entry name" value="6-phosphogluconate dehydrogenase C-terminal domain-like"/>
    <property type="match status" value="1"/>
</dbReference>
<dbReference type="InterPro" id="IPR013752">
    <property type="entry name" value="KPA_reductase"/>
</dbReference>
<dbReference type="Pfam" id="PF08546">
    <property type="entry name" value="ApbA_C"/>
    <property type="match status" value="1"/>
</dbReference>
<keyword evidence="4" id="KW-1185">Reference proteome</keyword>
<name>A0AAD4GLL0_BOLED</name>
<comment type="caution">
    <text evidence="3">The sequence shown here is derived from an EMBL/GenBank/DDBJ whole genome shotgun (WGS) entry which is preliminary data.</text>
</comment>
<dbReference type="Pfam" id="PF02558">
    <property type="entry name" value="ApbA"/>
    <property type="match status" value="1"/>
</dbReference>
<dbReference type="InterPro" id="IPR036291">
    <property type="entry name" value="NAD(P)-bd_dom_sf"/>
</dbReference>
<evidence type="ECO:0000313" key="4">
    <source>
        <dbReference type="Proteomes" id="UP001194468"/>
    </source>
</evidence>
<reference evidence="3" key="2">
    <citation type="journal article" date="2020" name="Nat. Commun.">
        <title>Large-scale genome sequencing of mycorrhizal fungi provides insights into the early evolution of symbiotic traits.</title>
        <authorList>
            <person name="Miyauchi S."/>
            <person name="Kiss E."/>
            <person name="Kuo A."/>
            <person name="Drula E."/>
            <person name="Kohler A."/>
            <person name="Sanchez-Garcia M."/>
            <person name="Morin E."/>
            <person name="Andreopoulos B."/>
            <person name="Barry K.W."/>
            <person name="Bonito G."/>
            <person name="Buee M."/>
            <person name="Carver A."/>
            <person name="Chen C."/>
            <person name="Cichocki N."/>
            <person name="Clum A."/>
            <person name="Culley D."/>
            <person name="Crous P.W."/>
            <person name="Fauchery L."/>
            <person name="Girlanda M."/>
            <person name="Hayes R.D."/>
            <person name="Keri Z."/>
            <person name="LaButti K."/>
            <person name="Lipzen A."/>
            <person name="Lombard V."/>
            <person name="Magnuson J."/>
            <person name="Maillard F."/>
            <person name="Murat C."/>
            <person name="Nolan M."/>
            <person name="Ohm R.A."/>
            <person name="Pangilinan J."/>
            <person name="Pereira M.F."/>
            <person name="Perotto S."/>
            <person name="Peter M."/>
            <person name="Pfister S."/>
            <person name="Riley R."/>
            <person name="Sitrit Y."/>
            <person name="Stielow J.B."/>
            <person name="Szollosi G."/>
            <person name="Zifcakova L."/>
            <person name="Stursova M."/>
            <person name="Spatafora J.W."/>
            <person name="Tedersoo L."/>
            <person name="Vaario L.M."/>
            <person name="Yamada A."/>
            <person name="Yan M."/>
            <person name="Wang P."/>
            <person name="Xu J."/>
            <person name="Bruns T."/>
            <person name="Baldrian P."/>
            <person name="Vilgalys R."/>
            <person name="Dunand C."/>
            <person name="Henrissat B."/>
            <person name="Grigoriev I.V."/>
            <person name="Hibbett D."/>
            <person name="Nagy L.G."/>
            <person name="Martin F.M."/>
        </authorList>
    </citation>
    <scope>NUCLEOTIDE SEQUENCE</scope>
    <source>
        <strain evidence="3">BED1</strain>
    </source>
</reference>
<dbReference type="InterPro" id="IPR013328">
    <property type="entry name" value="6PGD_dom2"/>
</dbReference>
<dbReference type="GO" id="GO:0005737">
    <property type="term" value="C:cytoplasm"/>
    <property type="evidence" value="ECO:0007669"/>
    <property type="project" value="TreeGrafter"/>
</dbReference>
<dbReference type="SUPFAM" id="SSF51735">
    <property type="entry name" value="NAD(P)-binding Rossmann-fold domains"/>
    <property type="match status" value="1"/>
</dbReference>
<dbReference type="Gene3D" id="3.40.50.720">
    <property type="entry name" value="NAD(P)-binding Rossmann-like Domain"/>
    <property type="match status" value="1"/>
</dbReference>
<dbReference type="InterPro" id="IPR013332">
    <property type="entry name" value="KPR_N"/>
</dbReference>
<feature type="domain" description="Ketopantoate reductase N-terminal" evidence="1">
    <location>
        <begin position="8"/>
        <end position="172"/>
    </location>
</feature>
<evidence type="ECO:0000259" key="2">
    <source>
        <dbReference type="Pfam" id="PF08546"/>
    </source>
</evidence>
<accession>A0AAD4GLL0</accession>
<dbReference type="Gene3D" id="1.10.1040.10">
    <property type="entry name" value="N-(1-d-carboxylethyl)-l-norvaline Dehydrogenase, domain 2"/>
    <property type="match status" value="1"/>
</dbReference>
<proteinExistence type="predicted"/>
<feature type="domain" description="Ketopantoate reductase C-terminal" evidence="2">
    <location>
        <begin position="267"/>
        <end position="367"/>
    </location>
</feature>
<protein>
    <submittedName>
        <fullName evidence="3">Ketopantoate reductase PanE/ApbA-domain-containing protein</fullName>
    </submittedName>
</protein>
<reference evidence="3" key="1">
    <citation type="submission" date="2019-10" db="EMBL/GenBank/DDBJ databases">
        <authorList>
            <consortium name="DOE Joint Genome Institute"/>
            <person name="Kuo A."/>
            <person name="Miyauchi S."/>
            <person name="Kiss E."/>
            <person name="Drula E."/>
            <person name="Kohler A."/>
            <person name="Sanchez-Garcia M."/>
            <person name="Andreopoulos B."/>
            <person name="Barry K.W."/>
            <person name="Bonito G."/>
            <person name="Buee M."/>
            <person name="Carver A."/>
            <person name="Chen C."/>
            <person name="Cichocki N."/>
            <person name="Clum A."/>
            <person name="Culley D."/>
            <person name="Crous P.W."/>
            <person name="Fauchery L."/>
            <person name="Girlanda M."/>
            <person name="Hayes R."/>
            <person name="Keri Z."/>
            <person name="LaButti K."/>
            <person name="Lipzen A."/>
            <person name="Lombard V."/>
            <person name="Magnuson J."/>
            <person name="Maillard F."/>
            <person name="Morin E."/>
            <person name="Murat C."/>
            <person name="Nolan M."/>
            <person name="Ohm R."/>
            <person name="Pangilinan J."/>
            <person name="Pereira M."/>
            <person name="Perotto S."/>
            <person name="Peter M."/>
            <person name="Riley R."/>
            <person name="Sitrit Y."/>
            <person name="Stielow B."/>
            <person name="Szollosi G."/>
            <person name="Zifcakova L."/>
            <person name="Stursova M."/>
            <person name="Spatafora J.W."/>
            <person name="Tedersoo L."/>
            <person name="Vaario L.-M."/>
            <person name="Yamada A."/>
            <person name="Yan M."/>
            <person name="Wang P."/>
            <person name="Xu J."/>
            <person name="Bruns T."/>
            <person name="Baldrian P."/>
            <person name="Vilgalys R."/>
            <person name="Henrissat B."/>
            <person name="Grigoriev I.V."/>
            <person name="Hibbett D."/>
            <person name="Nagy L.G."/>
            <person name="Martin F.M."/>
        </authorList>
    </citation>
    <scope>NUCLEOTIDE SEQUENCE</scope>
    <source>
        <strain evidence="3">BED1</strain>
    </source>
</reference>